<evidence type="ECO:0000313" key="2">
    <source>
        <dbReference type="EMBL" id="OGC14180.1"/>
    </source>
</evidence>
<evidence type="ECO:0000313" key="3">
    <source>
        <dbReference type="Proteomes" id="UP000177905"/>
    </source>
</evidence>
<organism evidence="2 3">
    <name type="scientific">candidate division WOR-1 bacterium RIFOXYB2_FULL_36_35</name>
    <dbReference type="NCBI Taxonomy" id="1802578"/>
    <lineage>
        <taxon>Bacteria</taxon>
        <taxon>Bacillati</taxon>
        <taxon>Saganbacteria</taxon>
    </lineage>
</organism>
<comment type="caution">
    <text evidence="2">The sequence shown here is derived from an EMBL/GenBank/DDBJ whole genome shotgun (WGS) entry which is preliminary data.</text>
</comment>
<dbReference type="Proteomes" id="UP000177905">
    <property type="component" value="Unassembled WGS sequence"/>
</dbReference>
<reference evidence="2 3" key="1">
    <citation type="journal article" date="2016" name="Nat. Commun.">
        <title>Thousands of microbial genomes shed light on interconnected biogeochemical processes in an aquifer system.</title>
        <authorList>
            <person name="Anantharaman K."/>
            <person name="Brown C.T."/>
            <person name="Hug L.A."/>
            <person name="Sharon I."/>
            <person name="Castelle C.J."/>
            <person name="Probst A.J."/>
            <person name="Thomas B.C."/>
            <person name="Singh A."/>
            <person name="Wilkins M.J."/>
            <person name="Karaoz U."/>
            <person name="Brodie E.L."/>
            <person name="Williams K.H."/>
            <person name="Hubbard S.S."/>
            <person name="Banfield J.F."/>
        </authorList>
    </citation>
    <scope>NUCLEOTIDE SEQUENCE [LARGE SCALE GENOMIC DNA]</scope>
</reference>
<dbReference type="EMBL" id="MEUA01000040">
    <property type="protein sequence ID" value="OGC14180.1"/>
    <property type="molecule type" value="Genomic_DNA"/>
</dbReference>
<gene>
    <name evidence="2" type="ORF">A2290_00700</name>
</gene>
<proteinExistence type="predicted"/>
<accession>A0A1F4S195</accession>
<dbReference type="AlphaFoldDB" id="A0A1F4S195"/>
<sequence>MNTSVNLVRFVVGGLARRVVSAAAKKASLSVGVIAARAQFLFIDPPQTLMVATCNTKEIIFANLGAVITGLEGHDRELAQKFEAEIDSIKGLVNGFISKLVTELKREMGVDAVDFNLDEHEISHAFEDWFEAADLSRLSDKAQVDALKALLRDHIGLEAANPEDQRHIKALDKKLASDGVVGHLANKMLDLYSKVEAFSREKALAVPPKATSSVSGGKKVGGSPTSKPGSQSNGR</sequence>
<evidence type="ECO:0000256" key="1">
    <source>
        <dbReference type="SAM" id="MobiDB-lite"/>
    </source>
</evidence>
<feature type="compositionally biased region" description="Low complexity" evidence="1">
    <location>
        <begin position="211"/>
        <end position="235"/>
    </location>
</feature>
<name>A0A1F4S195_UNCSA</name>
<feature type="region of interest" description="Disordered" evidence="1">
    <location>
        <begin position="206"/>
        <end position="235"/>
    </location>
</feature>
<protein>
    <submittedName>
        <fullName evidence="2">Uncharacterized protein</fullName>
    </submittedName>
</protein>